<sequence length="427" mass="45877" precursor="true">MKLSAFAYPAAAGAFFACAVAASAQNGAATILCDDTGFGCITMQPVADRYNEEHPDLPVKLESVSYQTIVESLPVQLESGEGPDGAIITDLGGLSRFYLDLTEYVDAAQFEKDYGQTLSWLRGSDPDGNAIFGMPTSLTINGAYVNKTLFEQAGVPLPEEGATWDDWAAATQKVAEATDTDFPMEMDRSGHRFASFAISQGAELVDDQGRPVVDDGLRNAIEKFKNWHETGVMPMDLWGAVGGATHRELFADFLNANVVFYFGGSWNLGKMDAEVGDLFDWEVAPAPCGPSSCTVMPGGGALVAFKHTEHPEAMGAFINYLSQPENLTEVIAASVEIPASRSVGDAGVEYPGASERTQEALATFSAQVPKMADAAFRFQGWRYQRAMMNSLTTRISQVLNDELTVDEALARIEADVNLAIDAAQGNQ</sequence>
<dbReference type="Pfam" id="PF01547">
    <property type="entry name" value="SBP_bac_1"/>
    <property type="match status" value="1"/>
</dbReference>
<dbReference type="InterPro" id="IPR050490">
    <property type="entry name" value="Bact_solute-bd_prot1"/>
</dbReference>
<evidence type="ECO:0000313" key="5">
    <source>
        <dbReference type="EMBL" id="AQZ51046.1"/>
    </source>
</evidence>
<comment type="subcellular location">
    <subcellularLocation>
        <location evidence="1">Periplasm</location>
    </subcellularLocation>
</comment>
<proteinExistence type="inferred from homology"/>
<dbReference type="STRING" id="1122214.Mame_01699"/>
<name>A0A1U9Z017_9HYPH</name>
<dbReference type="Proteomes" id="UP000191135">
    <property type="component" value="Chromosome"/>
</dbReference>
<protein>
    <submittedName>
        <fullName evidence="5">Lactose-binding protein</fullName>
    </submittedName>
</protein>
<dbReference type="SUPFAM" id="SSF53850">
    <property type="entry name" value="Periplasmic binding protein-like II"/>
    <property type="match status" value="1"/>
</dbReference>
<gene>
    <name evidence="5" type="primary">lacE_2</name>
    <name evidence="5" type="ORF">Mame_01699</name>
</gene>
<evidence type="ECO:0000256" key="1">
    <source>
        <dbReference type="ARBA" id="ARBA00004418"/>
    </source>
</evidence>
<accession>A0A1U9Z017</accession>
<organism evidence="5 6">
    <name type="scientific">Martelella mediterranea DSM 17316</name>
    <dbReference type="NCBI Taxonomy" id="1122214"/>
    <lineage>
        <taxon>Bacteria</taxon>
        <taxon>Pseudomonadati</taxon>
        <taxon>Pseudomonadota</taxon>
        <taxon>Alphaproteobacteria</taxon>
        <taxon>Hyphomicrobiales</taxon>
        <taxon>Aurantimonadaceae</taxon>
        <taxon>Martelella</taxon>
    </lineage>
</organism>
<dbReference type="RefSeq" id="WP_018066147.1">
    <property type="nucleotide sequence ID" value="NZ_AQWH01000020.1"/>
</dbReference>
<evidence type="ECO:0000256" key="2">
    <source>
        <dbReference type="ARBA" id="ARBA00008520"/>
    </source>
</evidence>
<dbReference type="PANTHER" id="PTHR43649:SF12">
    <property type="entry name" value="DIACETYLCHITOBIOSE BINDING PROTEIN DASA"/>
    <property type="match status" value="1"/>
</dbReference>
<dbReference type="Gene3D" id="3.40.190.10">
    <property type="entry name" value="Periplasmic binding protein-like II"/>
    <property type="match status" value="1"/>
</dbReference>
<keyword evidence="3" id="KW-0574">Periplasm</keyword>
<dbReference type="AlphaFoldDB" id="A0A1U9Z017"/>
<dbReference type="EMBL" id="CP020330">
    <property type="protein sequence ID" value="AQZ51046.1"/>
    <property type="molecule type" value="Genomic_DNA"/>
</dbReference>
<dbReference type="KEGG" id="mmed:Mame_01699"/>
<evidence type="ECO:0000256" key="3">
    <source>
        <dbReference type="ARBA" id="ARBA00022764"/>
    </source>
</evidence>
<comment type="similarity">
    <text evidence="2">Belongs to the bacterial solute-binding protein 1 family.</text>
</comment>
<dbReference type="GO" id="GO:0042597">
    <property type="term" value="C:periplasmic space"/>
    <property type="evidence" value="ECO:0007669"/>
    <property type="project" value="UniProtKB-SubCell"/>
</dbReference>
<reference evidence="5 6" key="1">
    <citation type="submission" date="2017-03" db="EMBL/GenBank/DDBJ databases">
        <title>Foreign affairs: Plasmid Transfer between Roseobacters and Rhizobia.</title>
        <authorList>
            <person name="Bartling P."/>
            <person name="Bunk B."/>
            <person name="Overmann J."/>
            <person name="Brinkmann H."/>
            <person name="Petersen J."/>
        </authorList>
    </citation>
    <scope>NUCLEOTIDE SEQUENCE [LARGE SCALE GENOMIC DNA]</scope>
    <source>
        <strain evidence="5 6">MACL11</strain>
    </source>
</reference>
<dbReference type="eggNOG" id="COG1653">
    <property type="taxonomic scope" value="Bacteria"/>
</dbReference>
<dbReference type="InterPro" id="IPR006059">
    <property type="entry name" value="SBP"/>
</dbReference>
<feature type="signal peptide" evidence="4">
    <location>
        <begin position="1"/>
        <end position="24"/>
    </location>
</feature>
<feature type="chain" id="PRO_5010716575" evidence="4">
    <location>
        <begin position="25"/>
        <end position="427"/>
    </location>
</feature>
<dbReference type="PROSITE" id="PS51257">
    <property type="entry name" value="PROKAR_LIPOPROTEIN"/>
    <property type="match status" value="1"/>
</dbReference>
<dbReference type="PANTHER" id="PTHR43649">
    <property type="entry name" value="ARABINOSE-BINDING PROTEIN-RELATED"/>
    <property type="match status" value="1"/>
</dbReference>
<keyword evidence="4" id="KW-0732">Signal</keyword>
<keyword evidence="6" id="KW-1185">Reference proteome</keyword>
<evidence type="ECO:0000256" key="4">
    <source>
        <dbReference type="SAM" id="SignalP"/>
    </source>
</evidence>
<evidence type="ECO:0000313" key="6">
    <source>
        <dbReference type="Proteomes" id="UP000191135"/>
    </source>
</evidence>